<accession>A0A194SD88</accession>
<dbReference type="GO" id="GO:1990334">
    <property type="term" value="C:Bfa1-Bub2 complex"/>
    <property type="evidence" value="ECO:0007669"/>
    <property type="project" value="InterPro"/>
</dbReference>
<organism evidence="2 3">
    <name type="scientific">Rhodotorula graminis (strain WP1)</name>
    <dbReference type="NCBI Taxonomy" id="578459"/>
    <lineage>
        <taxon>Eukaryota</taxon>
        <taxon>Fungi</taxon>
        <taxon>Dikarya</taxon>
        <taxon>Basidiomycota</taxon>
        <taxon>Pucciniomycotina</taxon>
        <taxon>Microbotryomycetes</taxon>
        <taxon>Sporidiobolales</taxon>
        <taxon>Sporidiobolaceae</taxon>
        <taxon>Rhodotorula</taxon>
    </lineage>
</organism>
<dbReference type="GO" id="GO:0044732">
    <property type="term" value="C:mitotic spindle pole body"/>
    <property type="evidence" value="ECO:0007669"/>
    <property type="project" value="TreeGrafter"/>
</dbReference>
<keyword evidence="3" id="KW-1185">Reference proteome</keyword>
<dbReference type="GeneID" id="28976065"/>
<feature type="compositionally biased region" description="Low complexity" evidence="1">
    <location>
        <begin position="157"/>
        <end position="195"/>
    </location>
</feature>
<name>A0A194SD88_RHOGW</name>
<feature type="compositionally biased region" description="Basic and acidic residues" evidence="1">
    <location>
        <begin position="1"/>
        <end position="26"/>
    </location>
</feature>
<feature type="compositionally biased region" description="Basic and acidic residues" evidence="1">
    <location>
        <begin position="460"/>
        <end position="474"/>
    </location>
</feature>
<feature type="compositionally biased region" description="Polar residues" evidence="1">
    <location>
        <begin position="373"/>
        <end position="389"/>
    </location>
</feature>
<dbReference type="EMBL" id="KQ474073">
    <property type="protein sequence ID" value="KPV78579.1"/>
    <property type="molecule type" value="Genomic_DNA"/>
</dbReference>
<evidence type="ECO:0000313" key="2">
    <source>
        <dbReference type="EMBL" id="KPV78579.1"/>
    </source>
</evidence>
<dbReference type="GO" id="GO:0005096">
    <property type="term" value="F:GTPase activator activity"/>
    <property type="evidence" value="ECO:0007669"/>
    <property type="project" value="InterPro"/>
</dbReference>
<dbReference type="STRING" id="578459.A0A194SD88"/>
<dbReference type="RefSeq" id="XP_018274628.1">
    <property type="nucleotide sequence ID" value="XM_018415617.1"/>
</dbReference>
<feature type="compositionally biased region" description="Basic and acidic residues" evidence="1">
    <location>
        <begin position="483"/>
        <end position="498"/>
    </location>
</feature>
<dbReference type="OMA" id="SEETHKY"/>
<dbReference type="OrthoDB" id="19159at2759"/>
<feature type="compositionally biased region" description="Low complexity" evidence="1">
    <location>
        <begin position="286"/>
        <end position="338"/>
    </location>
</feature>
<feature type="region of interest" description="Disordered" evidence="1">
    <location>
        <begin position="631"/>
        <end position="660"/>
    </location>
</feature>
<sequence>MRERMRATSGARAKEAQQAREARDAGRSGSRIGVLRRTASDGKVPVAQARRGVPPPPARASTGVPHGPRSSLPHATGASSRSSIPQPVRPASAHGVERPPSVASSHSTEGGSGGTTRRRGPPPAPSAASRGRGRTRAPSLRTAPSSTDLRAGSKGRPATLDLPAAAPSSSTALKRSLSPVPMTPATPSSAASRPSLRPKRSQQHLSAAAAASSGSSARTIDRKRSLQNMSALASPTPGAPVATSTSATRSRSRQNSLRSPSPAGPRPSFAAPTAASSSRTRERVHSSPAPLVSASPAAMPTSSFPSTSSSTLSRTPSTLSGSSSSSARLLRPTLASASKVRTASRPSSPIKPHLSPSPRLPSSAPSGFLSSLRLPSTATTLSRPVSSLRTAAKASYGDGTELDAFDDLPVSKERERERVVPPAMGRKSSGASTATVKSGAGSWGRKEGLRLAQRTSTLAPEKRAVGAVQGRKEGAATAAGKAKGKEREVEKKAGDPEKKRPKRRREPHLIRHLGPTSAIKVQGEMTYNPVLQRWEGNEAVLREFDKALTTSTRPALISPFSSAIGSPHRGSFAPARPSATQVAADPPHPAKLVLPPGATPSASRGTAKVVGNMVFDPATCSWHAVDGPDAEDELELDWGGGTSGGEAADDESASAGALGASSGVDGWELGERERMLKNRASFVLEEGSDEDGSSRVEVEDARDGDGARRRAHMTRRQILRESEAAEARSRVELAPWTMREVDEGNERKWLWELRALVLDIA</sequence>
<feature type="compositionally biased region" description="Basic and acidic residues" evidence="1">
    <location>
        <begin position="692"/>
        <end position="708"/>
    </location>
</feature>
<feature type="compositionally biased region" description="Low complexity" evidence="1">
    <location>
        <begin position="352"/>
        <end position="366"/>
    </location>
</feature>
<feature type="region of interest" description="Disordered" evidence="1">
    <location>
        <begin position="1"/>
        <end position="507"/>
    </location>
</feature>
<dbReference type="PANTHER" id="PTHR35140:SF1">
    <property type="entry name" value="MITOTIC CHECK POINT PROTEIN BFA1"/>
    <property type="match status" value="1"/>
</dbReference>
<evidence type="ECO:0000313" key="3">
    <source>
        <dbReference type="Proteomes" id="UP000053890"/>
    </source>
</evidence>
<feature type="compositionally biased region" description="Low complexity" evidence="1">
    <location>
        <begin position="206"/>
        <end position="217"/>
    </location>
</feature>
<reference evidence="2 3" key="1">
    <citation type="journal article" date="2015" name="Front. Microbiol.">
        <title>Genome sequence of the plant growth promoting endophytic yeast Rhodotorula graminis WP1.</title>
        <authorList>
            <person name="Firrincieli A."/>
            <person name="Otillar R."/>
            <person name="Salamov A."/>
            <person name="Schmutz J."/>
            <person name="Khan Z."/>
            <person name="Redman R.S."/>
            <person name="Fleck N.D."/>
            <person name="Lindquist E."/>
            <person name="Grigoriev I.V."/>
            <person name="Doty S.L."/>
        </authorList>
    </citation>
    <scope>NUCLEOTIDE SEQUENCE [LARGE SCALE GENOMIC DNA]</scope>
    <source>
        <strain evidence="2 3">WP1</strain>
    </source>
</reference>
<dbReference type="InterPro" id="IPR034586">
    <property type="entry name" value="Bfa1/Byr4"/>
</dbReference>
<dbReference type="Proteomes" id="UP000053890">
    <property type="component" value="Unassembled WGS sequence"/>
</dbReference>
<protein>
    <submittedName>
        <fullName evidence="2">Uncharacterized protein</fullName>
    </submittedName>
</protein>
<feature type="region of interest" description="Disordered" evidence="1">
    <location>
        <begin position="685"/>
        <end position="712"/>
    </location>
</feature>
<feature type="compositionally biased region" description="Basic and acidic residues" evidence="1">
    <location>
        <begin position="409"/>
        <end position="419"/>
    </location>
</feature>
<proteinExistence type="predicted"/>
<gene>
    <name evidence="2" type="ORF">RHOBADRAFT_51030</name>
</gene>
<dbReference type="PANTHER" id="PTHR35140">
    <property type="entry name" value="MITOTIC CHECK POINT PROTEIN BFA1"/>
    <property type="match status" value="1"/>
</dbReference>
<feature type="compositionally biased region" description="Low complexity" evidence="1">
    <location>
        <begin position="266"/>
        <end position="278"/>
    </location>
</feature>
<dbReference type="AlphaFoldDB" id="A0A194SD88"/>
<dbReference type="GO" id="GO:0001100">
    <property type="term" value="P:negative regulation of exit from mitosis"/>
    <property type="evidence" value="ECO:0007669"/>
    <property type="project" value="InterPro"/>
</dbReference>
<evidence type="ECO:0000256" key="1">
    <source>
        <dbReference type="SAM" id="MobiDB-lite"/>
    </source>
</evidence>